<feature type="region of interest" description="Disordered" evidence="2">
    <location>
        <begin position="520"/>
        <end position="539"/>
    </location>
</feature>
<evidence type="ECO:0000313" key="3">
    <source>
        <dbReference type="EMBL" id="CAL8084473.1"/>
    </source>
</evidence>
<feature type="region of interest" description="Disordered" evidence="2">
    <location>
        <begin position="617"/>
        <end position="786"/>
    </location>
</feature>
<feature type="compositionally biased region" description="Polar residues" evidence="2">
    <location>
        <begin position="653"/>
        <end position="664"/>
    </location>
</feature>
<feature type="compositionally biased region" description="Basic residues" evidence="2">
    <location>
        <begin position="738"/>
        <end position="748"/>
    </location>
</feature>
<feature type="compositionally biased region" description="Low complexity" evidence="2">
    <location>
        <begin position="707"/>
        <end position="729"/>
    </location>
</feature>
<name>A0ABP1Q2I0_9HEXA</name>
<feature type="compositionally biased region" description="Polar residues" evidence="2">
    <location>
        <begin position="755"/>
        <end position="764"/>
    </location>
</feature>
<comment type="caution">
    <text evidence="3">The sequence shown here is derived from an EMBL/GenBank/DDBJ whole genome shotgun (WGS) entry which is preliminary data.</text>
</comment>
<feature type="coiled-coil region" evidence="1">
    <location>
        <begin position="475"/>
        <end position="502"/>
    </location>
</feature>
<gene>
    <name evidence="3" type="ORF">ODALV1_LOCUS5802</name>
</gene>
<keyword evidence="1" id="KW-0175">Coiled coil</keyword>
<evidence type="ECO:0000256" key="1">
    <source>
        <dbReference type="SAM" id="Coils"/>
    </source>
</evidence>
<feature type="region of interest" description="Disordered" evidence="2">
    <location>
        <begin position="162"/>
        <end position="198"/>
    </location>
</feature>
<feature type="compositionally biased region" description="Low complexity" evidence="2">
    <location>
        <begin position="665"/>
        <end position="674"/>
    </location>
</feature>
<keyword evidence="4" id="KW-1185">Reference proteome</keyword>
<dbReference type="EMBL" id="CAXLJM020000018">
    <property type="protein sequence ID" value="CAL8084473.1"/>
    <property type="molecule type" value="Genomic_DNA"/>
</dbReference>
<protein>
    <submittedName>
        <fullName evidence="3">Uncharacterized protein</fullName>
    </submittedName>
</protein>
<evidence type="ECO:0000256" key="2">
    <source>
        <dbReference type="SAM" id="MobiDB-lite"/>
    </source>
</evidence>
<reference evidence="3 4" key="1">
    <citation type="submission" date="2024-08" db="EMBL/GenBank/DDBJ databases">
        <authorList>
            <person name="Cucini C."/>
            <person name="Frati F."/>
        </authorList>
    </citation>
    <scope>NUCLEOTIDE SEQUENCE [LARGE SCALE GENOMIC DNA]</scope>
</reference>
<accession>A0ABP1Q2I0</accession>
<evidence type="ECO:0000313" key="4">
    <source>
        <dbReference type="Proteomes" id="UP001642540"/>
    </source>
</evidence>
<dbReference type="Proteomes" id="UP001642540">
    <property type="component" value="Unassembled WGS sequence"/>
</dbReference>
<feature type="compositionally biased region" description="Basic and acidic residues" evidence="2">
    <location>
        <begin position="767"/>
        <end position="777"/>
    </location>
</feature>
<feature type="region of interest" description="Disordered" evidence="2">
    <location>
        <begin position="76"/>
        <end position="112"/>
    </location>
</feature>
<sequence>MEFPKSKPSKEGVNRKEQVYLEVLEKYCDIRMLVGNRFEQAPKPAMDNLGGDLSSQNNVSEVPAVNMVLNEVVNPNAGRNPENANENDRVKVTGPVGPISSNNGSRRSGDGEMEKKLEAAVFFPLGNKEPDRIDPPSPLHDQLQVLGEAIRPASAHCFTNSAPRQPLHSQPGMPGERVRSASVHCSTNPPPSQLFPTTTTLPTIIEPEVVNPFKMTLQPRSMALVEPPSNLVAKAKFRPIIFKDIEQQLGNLRAISSTCMSALELCTEKVVELNNGIVSLHQNRSQSGKDKKGSLDDDVNLEDNVSNIQAGFEKLRSINLLIHNSTHRIQKDIRDGLLQLNNSSGELTQTTTQVRNEVSQVSAQLIQFRNRWDEQMEDTRSLVLVAEFLKQDAIERGQDVKNVKKSLQELKTEEAYLHNQSLGLNESIRQICEELRRKLDGVGSAVKDLHVDMASNFAKQDERGQRMETSVCELRNEVQNQLGEQKQTVERLATKVDELRKDFRGFTRTVIEMDDAMGNAEDELGSAGQPEEGHSSTVPPIRSAVNEGAVNIPASPGSNNIVVVDSSFSTRQPNIGSSHSQTEVFNSQTQASIISVNQRNPDAAGVNPNCEVENLQNIGHPKLPAQNKNPRSKKKDKLEKATSSHRKPVAKGKSSSNGVQTTLETRSSTAAAAKSSKRVLNLDVEFPDTRPEPRPKRVTPRRLARASLSKVFSSSSESLESPSENEYSSDWFKEFRTRTTKKKTKKVQVPKPEQEVSSKQVTSKVSRKNEKPTKQEATESGIITRSKRQRMLQQEEASAAAFVGHQTRPNLWNDVHATASTVNVAAKKDIKRKKVSVPLRK</sequence>
<organism evidence="3 4">
    <name type="scientific">Orchesella dallaii</name>
    <dbReference type="NCBI Taxonomy" id="48710"/>
    <lineage>
        <taxon>Eukaryota</taxon>
        <taxon>Metazoa</taxon>
        <taxon>Ecdysozoa</taxon>
        <taxon>Arthropoda</taxon>
        <taxon>Hexapoda</taxon>
        <taxon>Collembola</taxon>
        <taxon>Entomobryomorpha</taxon>
        <taxon>Entomobryoidea</taxon>
        <taxon>Orchesellidae</taxon>
        <taxon>Orchesellinae</taxon>
        <taxon>Orchesella</taxon>
    </lineage>
</organism>
<proteinExistence type="predicted"/>